<dbReference type="Pfam" id="PF08814">
    <property type="entry name" value="XisH"/>
    <property type="match status" value="1"/>
</dbReference>
<dbReference type="InterPro" id="IPR011856">
    <property type="entry name" value="tRNA_endonuc-like_dom_sf"/>
</dbReference>
<dbReference type="RefSeq" id="WP_283766230.1">
    <property type="nucleotide sequence ID" value="NZ_JAQOSO010000032.1"/>
</dbReference>
<dbReference type="CDD" id="cd22366">
    <property type="entry name" value="XisH-like"/>
    <property type="match status" value="1"/>
</dbReference>
<accession>A0ABT7B6I5</accession>
<proteinExistence type="predicted"/>
<gene>
    <name evidence="1" type="ORF">PMG25_07255</name>
</gene>
<keyword evidence="2" id="KW-1185">Reference proteome</keyword>
<dbReference type="InterPro" id="IPR011335">
    <property type="entry name" value="Restrct_endonuc-II-like"/>
</dbReference>
<evidence type="ECO:0000313" key="1">
    <source>
        <dbReference type="EMBL" id="MDJ1173888.1"/>
    </source>
</evidence>
<evidence type="ECO:0000313" key="2">
    <source>
        <dbReference type="Proteomes" id="UP001235849"/>
    </source>
</evidence>
<dbReference type="SUPFAM" id="SSF52980">
    <property type="entry name" value="Restriction endonuclease-like"/>
    <property type="match status" value="1"/>
</dbReference>
<organism evidence="1 2">
    <name type="scientific">Roseofilum capinflatum BLCC-M114</name>
    <dbReference type="NCBI Taxonomy" id="3022440"/>
    <lineage>
        <taxon>Bacteria</taxon>
        <taxon>Bacillati</taxon>
        <taxon>Cyanobacteriota</taxon>
        <taxon>Cyanophyceae</taxon>
        <taxon>Desertifilales</taxon>
        <taxon>Desertifilaceae</taxon>
        <taxon>Roseofilum</taxon>
        <taxon>Roseofilum capinflatum</taxon>
    </lineage>
</organism>
<dbReference type="InterPro" id="IPR014919">
    <property type="entry name" value="XisH"/>
</dbReference>
<comment type="caution">
    <text evidence="1">The sequence shown here is derived from an EMBL/GenBank/DDBJ whole genome shotgun (WGS) entry which is preliminary data.</text>
</comment>
<dbReference type="Proteomes" id="UP001235849">
    <property type="component" value="Unassembled WGS sequence"/>
</dbReference>
<name>A0ABT7B6I5_9CYAN</name>
<dbReference type="Gene3D" id="3.40.1350.10">
    <property type="match status" value="1"/>
</dbReference>
<reference evidence="1 2" key="1">
    <citation type="submission" date="2023-01" db="EMBL/GenBank/DDBJ databases">
        <title>Novel diversity within Roseofilum (Cyanobacteria; Desertifilaceae) from marine benthic mats with descriptions of four novel species.</title>
        <authorList>
            <person name="Wang Y."/>
            <person name="Berthold D.E."/>
            <person name="Hu J."/>
            <person name="Lefler F.W."/>
            <person name="Laughinghouse H.D. IV."/>
        </authorList>
    </citation>
    <scope>NUCLEOTIDE SEQUENCE [LARGE SCALE GENOMIC DNA]</scope>
    <source>
        <strain evidence="1 2">BLCC-M114</strain>
    </source>
</reference>
<dbReference type="EMBL" id="JAQOSO010000032">
    <property type="protein sequence ID" value="MDJ1173888.1"/>
    <property type="molecule type" value="Genomic_DNA"/>
</dbReference>
<protein>
    <submittedName>
        <fullName evidence="1">Element excision factor XisH family protein</fullName>
    </submittedName>
</protein>
<sequence length="138" mass="16147">MPAKDFFHQAVRHALEKEGWIITHDPLMLRYDLGKLYVDLGAEKILTAEREGQKIAVEIKSFIQNSTISEFYTAVGQFITYRTLLHKQYPEYNLYLAISLDTYTSFFAIEVVQEIIDAQQLKLIIYEAQKESINRWIP</sequence>